<organism evidence="2 3">
    <name type="scientific">Piloderma croceum (strain F 1598)</name>
    <dbReference type="NCBI Taxonomy" id="765440"/>
    <lineage>
        <taxon>Eukaryota</taxon>
        <taxon>Fungi</taxon>
        <taxon>Dikarya</taxon>
        <taxon>Basidiomycota</taxon>
        <taxon>Agaricomycotina</taxon>
        <taxon>Agaricomycetes</taxon>
        <taxon>Agaricomycetidae</taxon>
        <taxon>Atheliales</taxon>
        <taxon>Atheliaceae</taxon>
        <taxon>Piloderma</taxon>
    </lineage>
</organism>
<feature type="compositionally biased region" description="Basic and acidic residues" evidence="1">
    <location>
        <begin position="49"/>
        <end position="70"/>
    </location>
</feature>
<name>A0A0C3EZU4_PILCF</name>
<dbReference type="AlphaFoldDB" id="A0A0C3EZU4"/>
<feature type="compositionally biased region" description="Pro residues" evidence="1">
    <location>
        <begin position="19"/>
        <end position="29"/>
    </location>
</feature>
<sequence>MAFSRRDGPQQNPLNETLPPIPEAPPRPQPNRHSQINPPKLGAWVQTVDSRRERCRSTGTKEERADIIAN</sequence>
<proteinExistence type="predicted"/>
<dbReference type="InParanoid" id="A0A0C3EZU4"/>
<dbReference type="Proteomes" id="UP000054166">
    <property type="component" value="Unassembled WGS sequence"/>
</dbReference>
<dbReference type="HOGENOM" id="CLU_2758713_0_0_1"/>
<accession>A0A0C3EZU4</accession>
<evidence type="ECO:0000256" key="1">
    <source>
        <dbReference type="SAM" id="MobiDB-lite"/>
    </source>
</evidence>
<dbReference type="EMBL" id="KN833081">
    <property type="protein sequence ID" value="KIM73449.1"/>
    <property type="molecule type" value="Genomic_DNA"/>
</dbReference>
<evidence type="ECO:0000313" key="3">
    <source>
        <dbReference type="Proteomes" id="UP000054166"/>
    </source>
</evidence>
<feature type="region of interest" description="Disordered" evidence="1">
    <location>
        <begin position="1"/>
        <end position="70"/>
    </location>
</feature>
<evidence type="ECO:0000313" key="2">
    <source>
        <dbReference type="EMBL" id="KIM73449.1"/>
    </source>
</evidence>
<reference evidence="3" key="2">
    <citation type="submission" date="2015-01" db="EMBL/GenBank/DDBJ databases">
        <title>Evolutionary Origins and Diversification of the Mycorrhizal Mutualists.</title>
        <authorList>
            <consortium name="DOE Joint Genome Institute"/>
            <consortium name="Mycorrhizal Genomics Consortium"/>
            <person name="Kohler A."/>
            <person name="Kuo A."/>
            <person name="Nagy L.G."/>
            <person name="Floudas D."/>
            <person name="Copeland A."/>
            <person name="Barry K.W."/>
            <person name="Cichocki N."/>
            <person name="Veneault-Fourrey C."/>
            <person name="LaButti K."/>
            <person name="Lindquist E.A."/>
            <person name="Lipzen A."/>
            <person name="Lundell T."/>
            <person name="Morin E."/>
            <person name="Murat C."/>
            <person name="Riley R."/>
            <person name="Ohm R."/>
            <person name="Sun H."/>
            <person name="Tunlid A."/>
            <person name="Henrissat B."/>
            <person name="Grigoriev I.V."/>
            <person name="Hibbett D.S."/>
            <person name="Martin F."/>
        </authorList>
    </citation>
    <scope>NUCLEOTIDE SEQUENCE [LARGE SCALE GENOMIC DNA]</scope>
    <source>
        <strain evidence="3">F 1598</strain>
    </source>
</reference>
<reference evidence="2 3" key="1">
    <citation type="submission" date="2014-04" db="EMBL/GenBank/DDBJ databases">
        <authorList>
            <consortium name="DOE Joint Genome Institute"/>
            <person name="Kuo A."/>
            <person name="Tarkka M."/>
            <person name="Buscot F."/>
            <person name="Kohler A."/>
            <person name="Nagy L.G."/>
            <person name="Floudas D."/>
            <person name="Copeland A."/>
            <person name="Barry K.W."/>
            <person name="Cichocki N."/>
            <person name="Veneault-Fourrey C."/>
            <person name="LaButti K."/>
            <person name="Lindquist E.A."/>
            <person name="Lipzen A."/>
            <person name="Lundell T."/>
            <person name="Morin E."/>
            <person name="Murat C."/>
            <person name="Sun H."/>
            <person name="Tunlid A."/>
            <person name="Henrissat B."/>
            <person name="Grigoriev I.V."/>
            <person name="Hibbett D.S."/>
            <person name="Martin F."/>
            <person name="Nordberg H.P."/>
            <person name="Cantor M.N."/>
            <person name="Hua S.X."/>
        </authorList>
    </citation>
    <scope>NUCLEOTIDE SEQUENCE [LARGE SCALE GENOMIC DNA]</scope>
    <source>
        <strain evidence="2 3">F 1598</strain>
    </source>
</reference>
<keyword evidence="3" id="KW-1185">Reference proteome</keyword>
<gene>
    <name evidence="2" type="ORF">PILCRDRAFT_15193</name>
</gene>
<protein>
    <submittedName>
        <fullName evidence="2">Uncharacterized protein</fullName>
    </submittedName>
</protein>